<evidence type="ECO:0000313" key="1">
    <source>
        <dbReference type="EMBL" id="GBO33686.1"/>
    </source>
</evidence>
<proteinExistence type="predicted"/>
<dbReference type="EMBL" id="BGPR01057336">
    <property type="protein sequence ID" value="GBO33686.1"/>
    <property type="molecule type" value="Genomic_DNA"/>
</dbReference>
<organism evidence="1 2">
    <name type="scientific">Araneus ventricosus</name>
    <name type="common">Orbweaver spider</name>
    <name type="synonym">Epeira ventricosa</name>
    <dbReference type="NCBI Taxonomy" id="182803"/>
    <lineage>
        <taxon>Eukaryota</taxon>
        <taxon>Metazoa</taxon>
        <taxon>Ecdysozoa</taxon>
        <taxon>Arthropoda</taxon>
        <taxon>Chelicerata</taxon>
        <taxon>Arachnida</taxon>
        <taxon>Araneae</taxon>
        <taxon>Araneomorphae</taxon>
        <taxon>Entelegynae</taxon>
        <taxon>Araneoidea</taxon>
        <taxon>Araneidae</taxon>
        <taxon>Araneus</taxon>
    </lineage>
</organism>
<reference evidence="1 2" key="1">
    <citation type="journal article" date="2019" name="Sci. Rep.">
        <title>Orb-weaving spider Araneus ventricosus genome elucidates the spidroin gene catalogue.</title>
        <authorList>
            <person name="Kono N."/>
            <person name="Nakamura H."/>
            <person name="Ohtoshi R."/>
            <person name="Moran D.A.P."/>
            <person name="Shinohara A."/>
            <person name="Yoshida Y."/>
            <person name="Fujiwara M."/>
            <person name="Mori M."/>
            <person name="Tomita M."/>
            <person name="Arakawa K."/>
        </authorList>
    </citation>
    <scope>NUCLEOTIDE SEQUENCE [LARGE SCALE GENOMIC DNA]</scope>
</reference>
<protein>
    <submittedName>
        <fullName evidence="1">Uncharacterized protein</fullName>
    </submittedName>
</protein>
<accession>A0A4Y2WB30</accession>
<dbReference type="AlphaFoldDB" id="A0A4Y2WB30"/>
<name>A0A4Y2WB30_ARAVE</name>
<comment type="caution">
    <text evidence="1">The sequence shown here is derived from an EMBL/GenBank/DDBJ whole genome shotgun (WGS) entry which is preliminary data.</text>
</comment>
<dbReference type="Proteomes" id="UP000499080">
    <property type="component" value="Unassembled WGS sequence"/>
</dbReference>
<gene>
    <name evidence="1" type="ORF">AVEN_204803_1</name>
</gene>
<evidence type="ECO:0000313" key="2">
    <source>
        <dbReference type="Proteomes" id="UP000499080"/>
    </source>
</evidence>
<sequence>MPEAPKVAGLPDSCLLDNPTLEHMKIPTETTISSNAIYFSRLENRPERIVLRPQRMHPQKGIKRREGHACGHPCSKSILSIILPRLAFKPRRLELARVAVVLGSPNLCRQERR</sequence>
<keyword evidence="2" id="KW-1185">Reference proteome</keyword>